<comment type="function">
    <text evidence="8">Involved in mRNA degradation. Catalyzes the phosphorolysis of single-stranded polyribonucleotides processively in the 3'- to 5'-direction.</text>
</comment>
<dbReference type="Proteomes" id="UP001172911">
    <property type="component" value="Unassembled WGS sequence"/>
</dbReference>
<evidence type="ECO:0000259" key="10">
    <source>
        <dbReference type="PROSITE" id="PS50126"/>
    </source>
</evidence>
<evidence type="ECO:0000256" key="3">
    <source>
        <dbReference type="ARBA" id="ARBA00022679"/>
    </source>
</evidence>
<dbReference type="Pfam" id="PF03726">
    <property type="entry name" value="PNPase"/>
    <property type="match status" value="1"/>
</dbReference>
<dbReference type="FunFam" id="3.30.230.70:FF:000001">
    <property type="entry name" value="Polyribonucleotide nucleotidyltransferase"/>
    <property type="match status" value="1"/>
</dbReference>
<dbReference type="InterPro" id="IPR004087">
    <property type="entry name" value="KH_dom"/>
</dbReference>
<dbReference type="CDD" id="cd11363">
    <property type="entry name" value="RNase_PH_PNPase_1"/>
    <property type="match status" value="1"/>
</dbReference>
<comment type="similarity">
    <text evidence="1 8">Belongs to the polyribonucleotide nucleotidyltransferase family.</text>
</comment>
<evidence type="ECO:0000256" key="5">
    <source>
        <dbReference type="ARBA" id="ARBA00022723"/>
    </source>
</evidence>
<evidence type="ECO:0000313" key="12">
    <source>
        <dbReference type="Proteomes" id="UP001172911"/>
    </source>
</evidence>
<evidence type="ECO:0000313" key="11">
    <source>
        <dbReference type="EMBL" id="MDO7787483.1"/>
    </source>
</evidence>
<dbReference type="SUPFAM" id="SSF50249">
    <property type="entry name" value="Nucleic acid-binding proteins"/>
    <property type="match status" value="1"/>
</dbReference>
<dbReference type="Gene3D" id="3.30.230.70">
    <property type="entry name" value="GHMP Kinase, N-terminal domain"/>
    <property type="match status" value="2"/>
</dbReference>
<keyword evidence="3 8" id="KW-0808">Transferase</keyword>
<dbReference type="PROSITE" id="PS50126">
    <property type="entry name" value="S1"/>
    <property type="match status" value="1"/>
</dbReference>
<dbReference type="GO" id="GO:0006396">
    <property type="term" value="P:RNA processing"/>
    <property type="evidence" value="ECO:0007669"/>
    <property type="project" value="InterPro"/>
</dbReference>
<keyword evidence="5 8" id="KW-0479">Metal-binding</keyword>
<dbReference type="PANTHER" id="PTHR11252">
    <property type="entry name" value="POLYRIBONUCLEOTIDE NUCLEOTIDYLTRANSFERASE"/>
    <property type="match status" value="1"/>
</dbReference>
<evidence type="ECO:0000256" key="6">
    <source>
        <dbReference type="ARBA" id="ARBA00022842"/>
    </source>
</evidence>
<evidence type="ECO:0000256" key="9">
    <source>
        <dbReference type="SAM" id="MobiDB-lite"/>
    </source>
</evidence>
<keyword evidence="2 8" id="KW-0963">Cytoplasm</keyword>
<sequence>MSENQVLTREINLGGRTLSLETGRLAKQASGAVLAKYGDTVVLVTATVAKNTRDIDFFPLTVDYEERLYAVGKIPGGFIKREGRPSEKAILSGRLIDRPIRPLFPKHMRNEVQVVATVMSVDQDHAPEMAAMIGASAALHISKIPLKKPIGGVIVGRVDGQFVVNPTIRQAENSDMHLVVAGTQDAVMMVEAGAKEVPEEQMLEAIMYGHSVVQEIVAFIEDFRNEALAMGLAHEKMEIAEPEINSEMAEAILAKAEADIRAAVLHCSTEKLTKKEREAYIDGVMSNLQTTYLEQFPENPREVMSLIEKAEKKVVRRIITHDKLRIDGRAVDEVRPITVDAGVLPRTHGSGLFTRGQTQILTVATLGCVSEEQILDGLGLDETKRYMHHYNFPPFSTGETKPMRSPGRREIGHGALAERALEPMIPSEEIFPYTIRVVSEALESNGSTSMGSVCGSTLALMDAGVPIKAPVAGVAMGLIMEEDKFTVLTDIQGLEDHLGDMDFKVAGTAKGITALQMDIKIPGITREVFEQALEQAHRGRMHIMDKMLGVLPEPRQEISQFAPSIIRTTINPDKIRDVIGPGGKIIKKLVEETGADIDIEDDGRVFIAAVDREKGKKALQIIQSITAEVEVGKIYEGKVTRVTDFGCFVEVIPGVMGLQGKEGLVHISQLDFRRVEKTEDIAKEGDIITVKAIGYDHQGRLKLSRKEALRDMGMAPPEEPARSDDSGGERRERRPYSRPKVTKE</sequence>
<dbReference type="FunFam" id="3.30.1370.10:FF:000001">
    <property type="entry name" value="Polyribonucleotide nucleotidyltransferase"/>
    <property type="match status" value="1"/>
</dbReference>
<dbReference type="SUPFAM" id="SSF54791">
    <property type="entry name" value="Eukaryotic type KH-domain (KH-domain type I)"/>
    <property type="match status" value="1"/>
</dbReference>
<dbReference type="InterPro" id="IPR036456">
    <property type="entry name" value="PNPase_PH_RNA-bd_sf"/>
</dbReference>
<dbReference type="GO" id="GO:0005829">
    <property type="term" value="C:cytosol"/>
    <property type="evidence" value="ECO:0007669"/>
    <property type="project" value="TreeGrafter"/>
</dbReference>
<comment type="cofactor">
    <cofactor evidence="8">
        <name>Mg(2+)</name>
        <dbReference type="ChEBI" id="CHEBI:18420"/>
    </cofactor>
</comment>
<dbReference type="RefSeq" id="WP_304542623.1">
    <property type="nucleotide sequence ID" value="NZ_JARPTC010000013.1"/>
</dbReference>
<dbReference type="InterPro" id="IPR027408">
    <property type="entry name" value="PNPase/RNase_PH_dom_sf"/>
</dbReference>
<dbReference type="InterPro" id="IPR003029">
    <property type="entry name" value="S1_domain"/>
</dbReference>
<dbReference type="InterPro" id="IPR015847">
    <property type="entry name" value="ExoRNase_PH_dom2"/>
</dbReference>
<evidence type="ECO:0000256" key="7">
    <source>
        <dbReference type="ARBA" id="ARBA00022884"/>
    </source>
</evidence>
<evidence type="ECO:0000256" key="2">
    <source>
        <dbReference type="ARBA" id="ARBA00022490"/>
    </source>
</evidence>
<keyword evidence="4 8" id="KW-0548">Nucleotidyltransferase</keyword>
<dbReference type="SMART" id="SM00316">
    <property type="entry name" value="S1"/>
    <property type="match status" value="1"/>
</dbReference>
<dbReference type="InterPro" id="IPR012162">
    <property type="entry name" value="PNPase"/>
</dbReference>
<dbReference type="HAMAP" id="MF_01595">
    <property type="entry name" value="PNPase"/>
    <property type="match status" value="1"/>
</dbReference>
<dbReference type="GO" id="GO:0003723">
    <property type="term" value="F:RNA binding"/>
    <property type="evidence" value="ECO:0007669"/>
    <property type="project" value="UniProtKB-UniRule"/>
</dbReference>
<protein>
    <recommendedName>
        <fullName evidence="8">Polyribonucleotide nucleotidyltransferase</fullName>
        <ecNumber evidence="8">2.7.7.8</ecNumber>
    </recommendedName>
    <alternativeName>
        <fullName evidence="8">Polynucleotide phosphorylase</fullName>
        <shortName evidence="8">PNPase</shortName>
    </alternativeName>
</protein>
<dbReference type="InterPro" id="IPR015848">
    <property type="entry name" value="PNPase_PH_RNA-bd_bac/org-type"/>
</dbReference>
<dbReference type="Pfam" id="PF03725">
    <property type="entry name" value="RNase_PH_C"/>
    <property type="match status" value="2"/>
</dbReference>
<dbReference type="Gene3D" id="3.30.1370.10">
    <property type="entry name" value="K Homology domain, type 1"/>
    <property type="match status" value="1"/>
</dbReference>
<keyword evidence="12" id="KW-1185">Reference proteome</keyword>
<comment type="subcellular location">
    <subcellularLocation>
        <location evidence="8">Cytoplasm</location>
    </subcellularLocation>
</comment>
<evidence type="ECO:0000256" key="8">
    <source>
        <dbReference type="HAMAP-Rule" id="MF_01595"/>
    </source>
</evidence>
<feature type="binding site" evidence="8">
    <location>
        <position position="496"/>
    </location>
    <ligand>
        <name>Mg(2+)</name>
        <dbReference type="ChEBI" id="CHEBI:18420"/>
    </ligand>
</feature>
<dbReference type="PANTHER" id="PTHR11252:SF0">
    <property type="entry name" value="POLYRIBONUCLEOTIDE NUCLEOTIDYLTRANSFERASE 1, MITOCHONDRIAL"/>
    <property type="match status" value="1"/>
</dbReference>
<comment type="catalytic activity">
    <reaction evidence="8">
        <text>RNA(n+1) + phosphate = RNA(n) + a ribonucleoside 5'-diphosphate</text>
        <dbReference type="Rhea" id="RHEA:22096"/>
        <dbReference type="Rhea" id="RHEA-COMP:14527"/>
        <dbReference type="Rhea" id="RHEA-COMP:17342"/>
        <dbReference type="ChEBI" id="CHEBI:43474"/>
        <dbReference type="ChEBI" id="CHEBI:57930"/>
        <dbReference type="ChEBI" id="CHEBI:140395"/>
        <dbReference type="EC" id="2.7.7.8"/>
    </reaction>
</comment>
<dbReference type="InterPro" id="IPR036345">
    <property type="entry name" value="ExoRNase_PH_dom2_sf"/>
</dbReference>
<dbReference type="Gene3D" id="2.40.50.140">
    <property type="entry name" value="Nucleic acid-binding proteins"/>
    <property type="match status" value="1"/>
</dbReference>
<dbReference type="GO" id="GO:0004654">
    <property type="term" value="F:polyribonucleotide nucleotidyltransferase activity"/>
    <property type="evidence" value="ECO:0007669"/>
    <property type="project" value="UniProtKB-UniRule"/>
</dbReference>
<dbReference type="Pfam" id="PF00013">
    <property type="entry name" value="KH_1"/>
    <property type="match status" value="1"/>
</dbReference>
<dbReference type="AlphaFoldDB" id="A0AAW7ZDX9"/>
<dbReference type="CDD" id="cd11364">
    <property type="entry name" value="RNase_PH_PNPase_2"/>
    <property type="match status" value="1"/>
</dbReference>
<dbReference type="InterPro" id="IPR012340">
    <property type="entry name" value="NA-bd_OB-fold"/>
</dbReference>
<dbReference type="Pfam" id="PF00575">
    <property type="entry name" value="S1"/>
    <property type="match status" value="1"/>
</dbReference>
<dbReference type="PIRSF" id="PIRSF005499">
    <property type="entry name" value="PNPase"/>
    <property type="match status" value="1"/>
</dbReference>
<feature type="binding site" evidence="8">
    <location>
        <position position="502"/>
    </location>
    <ligand>
        <name>Mg(2+)</name>
        <dbReference type="ChEBI" id="CHEBI:18420"/>
    </ligand>
</feature>
<name>A0AAW7ZDX9_9FIRM</name>
<dbReference type="CDD" id="cd04472">
    <property type="entry name" value="S1_PNPase"/>
    <property type="match status" value="1"/>
</dbReference>
<dbReference type="InterPro" id="IPR036612">
    <property type="entry name" value="KH_dom_type_1_sf"/>
</dbReference>
<keyword evidence="7 8" id="KW-0694">RNA-binding</keyword>
<organism evidence="11 12">
    <name type="scientific">Desulforamulus aquiferis</name>
    <dbReference type="NCBI Taxonomy" id="1397668"/>
    <lineage>
        <taxon>Bacteria</taxon>
        <taxon>Bacillati</taxon>
        <taxon>Bacillota</taxon>
        <taxon>Clostridia</taxon>
        <taxon>Eubacteriales</taxon>
        <taxon>Peptococcaceae</taxon>
        <taxon>Desulforamulus</taxon>
    </lineage>
</organism>
<dbReference type="SUPFAM" id="SSF55666">
    <property type="entry name" value="Ribonuclease PH domain 2-like"/>
    <property type="match status" value="2"/>
</dbReference>
<gene>
    <name evidence="8" type="primary">pnp</name>
    <name evidence="11" type="ORF">P6N53_09655</name>
</gene>
<dbReference type="GO" id="GO:0000287">
    <property type="term" value="F:magnesium ion binding"/>
    <property type="evidence" value="ECO:0007669"/>
    <property type="project" value="UniProtKB-UniRule"/>
</dbReference>
<dbReference type="Pfam" id="PF01138">
    <property type="entry name" value="RNase_PH"/>
    <property type="match status" value="2"/>
</dbReference>
<dbReference type="InterPro" id="IPR001247">
    <property type="entry name" value="ExoRNase_PH_dom1"/>
</dbReference>
<dbReference type="GO" id="GO:0006402">
    <property type="term" value="P:mRNA catabolic process"/>
    <property type="evidence" value="ECO:0007669"/>
    <property type="project" value="UniProtKB-UniRule"/>
</dbReference>
<dbReference type="CDD" id="cd02393">
    <property type="entry name" value="KH-I_PNPase"/>
    <property type="match status" value="1"/>
</dbReference>
<comment type="caution">
    <text evidence="11">The sequence shown here is derived from an EMBL/GenBank/DDBJ whole genome shotgun (WGS) entry which is preliminary data.</text>
</comment>
<dbReference type="SUPFAM" id="SSF46915">
    <property type="entry name" value="Polynucleotide phosphorylase/guanosine pentaphosphate synthase (PNPase/GPSI), domain 3"/>
    <property type="match status" value="1"/>
</dbReference>
<reference evidence="11" key="2">
    <citation type="submission" date="2023-03" db="EMBL/GenBank/DDBJ databases">
        <authorList>
            <person name="Zhang Z."/>
        </authorList>
    </citation>
    <scope>NUCLEOTIDE SEQUENCE</scope>
    <source>
        <strain evidence="11">DSA</strain>
    </source>
</reference>
<dbReference type="FunFam" id="3.30.230.70:FF:000002">
    <property type="entry name" value="Polyribonucleotide nucleotidyltransferase"/>
    <property type="match status" value="1"/>
</dbReference>
<accession>A0AAW7ZDX9</accession>
<evidence type="ECO:0000256" key="4">
    <source>
        <dbReference type="ARBA" id="ARBA00022695"/>
    </source>
</evidence>
<feature type="compositionally biased region" description="Basic and acidic residues" evidence="9">
    <location>
        <begin position="719"/>
        <end position="744"/>
    </location>
</feature>
<dbReference type="EMBL" id="JARPTC010000013">
    <property type="protein sequence ID" value="MDO7787483.1"/>
    <property type="molecule type" value="Genomic_DNA"/>
</dbReference>
<evidence type="ECO:0000256" key="1">
    <source>
        <dbReference type="ARBA" id="ARBA00007404"/>
    </source>
</evidence>
<dbReference type="PROSITE" id="PS50084">
    <property type="entry name" value="KH_TYPE_1"/>
    <property type="match status" value="1"/>
</dbReference>
<dbReference type="NCBIfam" id="TIGR03591">
    <property type="entry name" value="polynuc_phos"/>
    <property type="match status" value="1"/>
</dbReference>
<proteinExistence type="inferred from homology"/>
<dbReference type="GO" id="GO:0000175">
    <property type="term" value="F:3'-5'-RNA exonuclease activity"/>
    <property type="evidence" value="ECO:0007669"/>
    <property type="project" value="TreeGrafter"/>
</dbReference>
<dbReference type="InterPro" id="IPR020568">
    <property type="entry name" value="Ribosomal_Su5_D2-typ_SF"/>
</dbReference>
<feature type="region of interest" description="Disordered" evidence="9">
    <location>
        <begin position="707"/>
        <end position="744"/>
    </location>
</feature>
<feature type="domain" description="S1 motif" evidence="10">
    <location>
        <begin position="632"/>
        <end position="706"/>
    </location>
</feature>
<keyword evidence="6 8" id="KW-0460">Magnesium</keyword>
<dbReference type="EC" id="2.7.7.8" evidence="8"/>
<dbReference type="NCBIfam" id="NF008805">
    <property type="entry name" value="PRK11824.1"/>
    <property type="match status" value="1"/>
</dbReference>
<dbReference type="SUPFAM" id="SSF54211">
    <property type="entry name" value="Ribosomal protein S5 domain 2-like"/>
    <property type="match status" value="2"/>
</dbReference>
<reference evidence="11" key="1">
    <citation type="journal article" date="2023" name="J. Hazard. Mater.">
        <title>Anaerobic biodegradation of pyrene and benzo[a]pyrene by a new sulfate-reducing Desulforamulus aquiferis strain DSA.</title>
        <authorList>
            <person name="Zhang Z."/>
            <person name="Sun J."/>
            <person name="Gong X."/>
            <person name="Wang C."/>
            <person name="Wang H."/>
        </authorList>
    </citation>
    <scope>NUCLEOTIDE SEQUENCE</scope>
    <source>
        <strain evidence="11">DSA</strain>
    </source>
</reference>
<dbReference type="SMART" id="SM00322">
    <property type="entry name" value="KH"/>
    <property type="match status" value="1"/>
</dbReference>
<dbReference type="InterPro" id="IPR004088">
    <property type="entry name" value="KH_dom_type_1"/>
</dbReference>